<evidence type="ECO:0000313" key="3">
    <source>
        <dbReference type="EMBL" id="THF62775.1"/>
    </source>
</evidence>
<dbReference type="EMBL" id="SSOD01000004">
    <property type="protein sequence ID" value="THF62775.1"/>
    <property type="molecule type" value="Genomic_DNA"/>
</dbReference>
<reference evidence="3 4" key="1">
    <citation type="submission" date="2019-04" db="EMBL/GenBank/DDBJ databases">
        <title>Azoarcus rhizosphaerae sp. nov. isolated from rhizosphere of Ficus religiosa.</title>
        <authorList>
            <person name="Lin S.-Y."/>
            <person name="Hameed A."/>
            <person name="Hsu Y.-H."/>
            <person name="Young C.-C."/>
        </authorList>
    </citation>
    <scope>NUCLEOTIDE SEQUENCE [LARGE SCALE GENOMIC DNA]</scope>
    <source>
        <strain evidence="3 4">CC-YHH848</strain>
    </source>
</reference>
<proteinExistence type="predicted"/>
<feature type="compositionally biased region" description="Low complexity" evidence="1">
    <location>
        <begin position="267"/>
        <end position="277"/>
    </location>
</feature>
<accession>A0A4S4ASG8</accession>
<dbReference type="OrthoDB" id="9795612at2"/>
<keyword evidence="4" id="KW-1185">Reference proteome</keyword>
<feature type="compositionally biased region" description="Low complexity" evidence="1">
    <location>
        <begin position="86"/>
        <end position="96"/>
    </location>
</feature>
<feature type="compositionally biased region" description="Basic residues" evidence="1">
    <location>
        <begin position="107"/>
        <end position="133"/>
    </location>
</feature>
<dbReference type="SUPFAM" id="SSF54523">
    <property type="entry name" value="Pili subunits"/>
    <property type="match status" value="1"/>
</dbReference>
<dbReference type="InterPro" id="IPR045584">
    <property type="entry name" value="Pilin-like"/>
</dbReference>
<feature type="compositionally biased region" description="Basic and acidic residues" evidence="1">
    <location>
        <begin position="239"/>
        <end position="265"/>
    </location>
</feature>
<comment type="caution">
    <text evidence="3">The sequence shown here is derived from an EMBL/GenBank/DDBJ whole genome shotgun (WGS) entry which is preliminary data.</text>
</comment>
<name>A0A4S4ASG8_9RHOO</name>
<dbReference type="AlphaFoldDB" id="A0A4S4ASG8"/>
<feature type="domain" description="Type II secretion system protein GspG C-terminal" evidence="2">
    <location>
        <begin position="322"/>
        <end position="400"/>
    </location>
</feature>
<dbReference type="InterPro" id="IPR013545">
    <property type="entry name" value="T2SS_protein-GspG_C"/>
</dbReference>
<feature type="compositionally biased region" description="Basic residues" evidence="1">
    <location>
        <begin position="144"/>
        <end position="166"/>
    </location>
</feature>
<evidence type="ECO:0000259" key="2">
    <source>
        <dbReference type="Pfam" id="PF08334"/>
    </source>
</evidence>
<protein>
    <recommendedName>
        <fullName evidence="2">Type II secretion system protein GspG C-terminal domain-containing protein</fullName>
    </recommendedName>
</protein>
<gene>
    <name evidence="3" type="ORF">E6O51_06880</name>
</gene>
<organism evidence="3 4">
    <name type="scientific">Pseudothauera rhizosphaerae</name>
    <dbReference type="NCBI Taxonomy" id="2565932"/>
    <lineage>
        <taxon>Bacteria</taxon>
        <taxon>Pseudomonadati</taxon>
        <taxon>Pseudomonadota</taxon>
        <taxon>Betaproteobacteria</taxon>
        <taxon>Rhodocyclales</taxon>
        <taxon>Zoogloeaceae</taxon>
        <taxon>Pseudothauera</taxon>
    </lineage>
</organism>
<feature type="region of interest" description="Disordered" evidence="1">
    <location>
        <begin position="10"/>
        <end position="277"/>
    </location>
</feature>
<evidence type="ECO:0000313" key="4">
    <source>
        <dbReference type="Proteomes" id="UP000307956"/>
    </source>
</evidence>
<dbReference type="Gene3D" id="3.30.700.10">
    <property type="entry name" value="Glycoprotein, Type 4 Pilin"/>
    <property type="match status" value="1"/>
</dbReference>
<evidence type="ECO:0000256" key="1">
    <source>
        <dbReference type="SAM" id="MobiDB-lite"/>
    </source>
</evidence>
<feature type="compositionally biased region" description="Low complexity" evidence="1">
    <location>
        <begin position="214"/>
        <end position="226"/>
    </location>
</feature>
<dbReference type="Proteomes" id="UP000307956">
    <property type="component" value="Unassembled WGS sequence"/>
</dbReference>
<sequence>MAPLALCRAGGAMPGLPHGARPGVLHRSAQARRTPAQDGIAPHPRQQLPALRPGSARRPDAHPARRLPRRHQPAVPTRRISRRTARNAPPGARPAGSRGGTLDPLREHRRRRPGPHRRGPQHRRRPRPAHRAARPAPHVAGSRSPRRRGAHAAPQRRLRWNQRRHRPDGADVGQAHARRRGQDRSAPPPVRHRPPGVSAQTDRSGGRRTHRLRGGPAAGRPGALHGTGPAVVPARLRTHPGEHRTPGHGRDRDRHPAGADADRRARAPACPARPCGGSAMTAAARRGGGLLVTMAWLLPLAAAVAIGAQLHAQRDTDELRAASRARDDIRVLVAALLTPRPGGRAMPTTADGLDALVADDTLAFVPPDPWGRPYQFRNPGTSSAFEVYSLGPDGVQSSDDIVSWNLYGGR</sequence>
<dbReference type="Pfam" id="PF08334">
    <property type="entry name" value="T2SSG"/>
    <property type="match status" value="1"/>
</dbReference>